<dbReference type="PANTHER" id="PTHR23266">
    <property type="entry name" value="IMMUNOGLOBULIN HEAVY CHAIN"/>
    <property type="match status" value="1"/>
</dbReference>
<protein>
    <recommendedName>
        <fullName evidence="4">Ig-like domain-containing protein</fullName>
    </recommendedName>
</protein>
<dbReference type="GO" id="GO:0019814">
    <property type="term" value="C:immunoglobulin complex"/>
    <property type="evidence" value="ECO:0007669"/>
    <property type="project" value="UniProtKB-KW"/>
</dbReference>
<dbReference type="GO" id="GO:0002250">
    <property type="term" value="P:adaptive immune response"/>
    <property type="evidence" value="ECO:0007669"/>
    <property type="project" value="UniProtKB-KW"/>
</dbReference>
<organism evidence="5 6">
    <name type="scientific">Myodes glareolus</name>
    <name type="common">Bank vole</name>
    <name type="synonym">Clethrionomys glareolus</name>
    <dbReference type="NCBI Taxonomy" id="447135"/>
    <lineage>
        <taxon>Eukaryota</taxon>
        <taxon>Metazoa</taxon>
        <taxon>Chordata</taxon>
        <taxon>Craniata</taxon>
        <taxon>Vertebrata</taxon>
        <taxon>Euteleostomi</taxon>
        <taxon>Mammalia</taxon>
        <taxon>Eutheria</taxon>
        <taxon>Euarchontoglires</taxon>
        <taxon>Glires</taxon>
        <taxon>Rodentia</taxon>
        <taxon>Myomorpha</taxon>
        <taxon>Muroidea</taxon>
        <taxon>Cricetidae</taxon>
        <taxon>Arvicolinae</taxon>
        <taxon>Myodes</taxon>
    </lineage>
</organism>
<feature type="domain" description="Ig-like" evidence="4">
    <location>
        <begin position="98"/>
        <end position="167"/>
    </location>
</feature>
<feature type="domain" description="Ig-like" evidence="4">
    <location>
        <begin position="186"/>
        <end position="291"/>
    </location>
</feature>
<dbReference type="Proteomes" id="UP001488838">
    <property type="component" value="Unassembled WGS sequence"/>
</dbReference>
<reference evidence="5 6" key="1">
    <citation type="journal article" date="2023" name="bioRxiv">
        <title>Conserved and derived expression patterns and positive selection on dental genes reveal complex evolutionary context of ever-growing rodent molars.</title>
        <authorList>
            <person name="Calamari Z.T."/>
            <person name="Song A."/>
            <person name="Cohen E."/>
            <person name="Akter M."/>
            <person name="Roy R.D."/>
            <person name="Hallikas O."/>
            <person name="Christensen M.M."/>
            <person name="Li P."/>
            <person name="Marangoni P."/>
            <person name="Jernvall J."/>
            <person name="Klein O.D."/>
        </authorList>
    </citation>
    <scope>NUCLEOTIDE SEQUENCE [LARGE SCALE GENOMIC DNA]</scope>
    <source>
        <strain evidence="5">V071</strain>
    </source>
</reference>
<dbReference type="InterPro" id="IPR003599">
    <property type="entry name" value="Ig_sub"/>
</dbReference>
<keyword evidence="6" id="KW-1185">Reference proteome</keyword>
<accession>A0AAW0H4J6</accession>
<evidence type="ECO:0000256" key="2">
    <source>
        <dbReference type="ARBA" id="ARBA00023130"/>
    </source>
</evidence>
<dbReference type="Pfam" id="PF07686">
    <property type="entry name" value="V-set"/>
    <property type="match status" value="2"/>
</dbReference>
<comment type="caution">
    <text evidence="5">The sequence shown here is derived from an EMBL/GenBank/DDBJ whole genome shotgun (WGS) entry which is preliminary data.</text>
</comment>
<dbReference type="GO" id="GO:0005576">
    <property type="term" value="C:extracellular region"/>
    <property type="evidence" value="ECO:0007669"/>
    <property type="project" value="UniProtKB-ARBA"/>
</dbReference>
<dbReference type="InterPro" id="IPR007110">
    <property type="entry name" value="Ig-like_dom"/>
</dbReference>
<keyword evidence="3" id="KW-1280">Immunoglobulin</keyword>
<evidence type="ECO:0000313" key="5">
    <source>
        <dbReference type="EMBL" id="KAK7796313.1"/>
    </source>
</evidence>
<feature type="domain" description="Ig-like" evidence="4">
    <location>
        <begin position="1"/>
        <end position="75"/>
    </location>
</feature>
<keyword evidence="1" id="KW-0391">Immunity</keyword>
<dbReference type="Gene3D" id="2.60.40.10">
    <property type="entry name" value="Immunoglobulins"/>
    <property type="match status" value="3"/>
</dbReference>
<dbReference type="SMART" id="SM00409">
    <property type="entry name" value="IG"/>
    <property type="match status" value="3"/>
</dbReference>
<dbReference type="InterPro" id="IPR050199">
    <property type="entry name" value="IgHV"/>
</dbReference>
<dbReference type="EMBL" id="JBBHLL010001261">
    <property type="protein sequence ID" value="KAK7796313.1"/>
    <property type="molecule type" value="Genomic_DNA"/>
</dbReference>
<dbReference type="SMART" id="SM00406">
    <property type="entry name" value="IGv"/>
    <property type="match status" value="3"/>
</dbReference>
<dbReference type="FunFam" id="2.60.40.10:FF:002426">
    <property type="entry name" value="Immunoglobulin heavy variable V15-2"/>
    <property type="match status" value="1"/>
</dbReference>
<dbReference type="InterPro" id="IPR036179">
    <property type="entry name" value="Ig-like_dom_sf"/>
</dbReference>
<keyword evidence="2" id="KW-1064">Adaptive immunity</keyword>
<dbReference type="InterPro" id="IPR013106">
    <property type="entry name" value="Ig_V-set"/>
</dbReference>
<sequence>MKPSQSLSLTCYVTGYSITDARYAWHWLRHSPEKKLEWIGYINSSRISITRDISKNQFFLQLNSLTTEDTATYYCARGTVSSLMCNLWSLGGGLMKPGKSLRLSCVASGFTFRKGLEWIGEINKDSSTIRYAPSVKDRFTIFRDNAKNTLYLQMSSVRSEDTATYYCARDTVMGLQYGALRFKRDPGILSQIQLQESGPGLVNPSQSLSLTCSVTGDSITNDYYGWSWIRQSTEKKLEFIGYIYSNDGSTYYNPSFKSRISNTRDTSKNQFFLQLNSLTTEDTATHYCARG</sequence>
<feature type="non-terminal residue" evidence="5">
    <location>
        <position position="291"/>
    </location>
</feature>
<dbReference type="InterPro" id="IPR013783">
    <property type="entry name" value="Ig-like_fold"/>
</dbReference>
<evidence type="ECO:0000256" key="3">
    <source>
        <dbReference type="ARBA" id="ARBA00043265"/>
    </source>
</evidence>
<evidence type="ECO:0000313" key="6">
    <source>
        <dbReference type="Proteomes" id="UP001488838"/>
    </source>
</evidence>
<dbReference type="SUPFAM" id="SSF48726">
    <property type="entry name" value="Immunoglobulin"/>
    <property type="match status" value="3"/>
</dbReference>
<dbReference type="PROSITE" id="PS50835">
    <property type="entry name" value="IG_LIKE"/>
    <property type="match status" value="3"/>
</dbReference>
<name>A0AAW0H4J6_MYOGA</name>
<gene>
    <name evidence="5" type="ORF">U0070_010645</name>
</gene>
<dbReference type="AlphaFoldDB" id="A0AAW0H4J6"/>
<evidence type="ECO:0000259" key="4">
    <source>
        <dbReference type="PROSITE" id="PS50835"/>
    </source>
</evidence>
<evidence type="ECO:0000256" key="1">
    <source>
        <dbReference type="ARBA" id="ARBA00022859"/>
    </source>
</evidence>
<proteinExistence type="predicted"/>